<accession>A0A6B8RNX3</accession>
<evidence type="ECO:0000313" key="7">
    <source>
        <dbReference type="EMBL" id="QGQ97494.1"/>
    </source>
</evidence>
<organism evidence="7 8">
    <name type="scientific">Paenibacillus psychroresistens</name>
    <dbReference type="NCBI Taxonomy" id="1778678"/>
    <lineage>
        <taxon>Bacteria</taxon>
        <taxon>Bacillati</taxon>
        <taxon>Bacillota</taxon>
        <taxon>Bacilli</taxon>
        <taxon>Bacillales</taxon>
        <taxon>Paenibacillaceae</taxon>
        <taxon>Paenibacillus</taxon>
    </lineage>
</organism>
<dbReference type="InterPro" id="IPR005538">
    <property type="entry name" value="LrgA/CidA"/>
</dbReference>
<evidence type="ECO:0000256" key="2">
    <source>
        <dbReference type="ARBA" id="ARBA00022475"/>
    </source>
</evidence>
<evidence type="ECO:0000256" key="4">
    <source>
        <dbReference type="ARBA" id="ARBA00022989"/>
    </source>
</evidence>
<dbReference type="RefSeq" id="WP_155702599.1">
    <property type="nucleotide sequence ID" value="NZ_CP034235.1"/>
</dbReference>
<evidence type="ECO:0000256" key="6">
    <source>
        <dbReference type="SAM" id="Phobius"/>
    </source>
</evidence>
<dbReference type="PANTHER" id="PTHR33931:SF2">
    <property type="entry name" value="HOLIN-LIKE PROTEIN CIDA"/>
    <property type="match status" value="1"/>
</dbReference>
<keyword evidence="3 6" id="KW-0812">Transmembrane</keyword>
<feature type="transmembrane region" description="Helical" evidence="6">
    <location>
        <begin position="56"/>
        <end position="75"/>
    </location>
</feature>
<dbReference type="AlphaFoldDB" id="A0A6B8RNX3"/>
<feature type="transmembrane region" description="Helical" evidence="6">
    <location>
        <begin position="27"/>
        <end position="44"/>
    </location>
</feature>
<keyword evidence="2" id="KW-1003">Cell membrane</keyword>
<dbReference type="OrthoDB" id="3176438at2"/>
<reference evidence="8" key="1">
    <citation type="submission" date="2018-11" db="EMBL/GenBank/DDBJ databases">
        <title>Complete genome sequence of Paenibacillus sp. ML311-T8.</title>
        <authorList>
            <person name="Nam Y.-D."/>
            <person name="Kang J."/>
            <person name="Chung W.-H."/>
            <person name="Park Y.S."/>
        </authorList>
    </citation>
    <scope>NUCLEOTIDE SEQUENCE [LARGE SCALE GENOMIC DNA]</scope>
    <source>
        <strain evidence="8">ML311-T8</strain>
    </source>
</reference>
<dbReference type="Pfam" id="PF03788">
    <property type="entry name" value="LrgA"/>
    <property type="match status" value="1"/>
</dbReference>
<sequence>MLGIAILLVFNLLGVLVKELTQLPLPANVIGLILFTAALYAKLIKLEWVESSAQFLTKHMMLFFIPFLVGTMTFFPYIGAHFFSIIVSLFASTFIVLAVTGWITSRLSKKDIGGEEHHEL</sequence>
<evidence type="ECO:0000256" key="3">
    <source>
        <dbReference type="ARBA" id="ARBA00022692"/>
    </source>
</evidence>
<feature type="transmembrane region" description="Helical" evidence="6">
    <location>
        <begin position="81"/>
        <end position="103"/>
    </location>
</feature>
<dbReference type="Proteomes" id="UP000426246">
    <property type="component" value="Chromosome"/>
</dbReference>
<dbReference type="GO" id="GO:0005886">
    <property type="term" value="C:plasma membrane"/>
    <property type="evidence" value="ECO:0007669"/>
    <property type="project" value="UniProtKB-SubCell"/>
</dbReference>
<evidence type="ECO:0000256" key="1">
    <source>
        <dbReference type="ARBA" id="ARBA00004651"/>
    </source>
</evidence>
<evidence type="ECO:0000313" key="8">
    <source>
        <dbReference type="Proteomes" id="UP000426246"/>
    </source>
</evidence>
<keyword evidence="8" id="KW-1185">Reference proteome</keyword>
<proteinExistence type="predicted"/>
<dbReference type="EMBL" id="CP034235">
    <property type="protein sequence ID" value="QGQ97494.1"/>
    <property type="molecule type" value="Genomic_DNA"/>
</dbReference>
<keyword evidence="4 6" id="KW-1133">Transmembrane helix</keyword>
<protein>
    <submittedName>
        <fullName evidence="7">CidA/LrgA family protein</fullName>
    </submittedName>
</protein>
<keyword evidence="5 6" id="KW-0472">Membrane</keyword>
<dbReference type="KEGG" id="ppsc:EHS13_22700"/>
<comment type="subcellular location">
    <subcellularLocation>
        <location evidence="1">Cell membrane</location>
        <topology evidence="1">Multi-pass membrane protein</topology>
    </subcellularLocation>
</comment>
<gene>
    <name evidence="7" type="ORF">EHS13_22700</name>
</gene>
<name>A0A6B8RNX3_9BACL</name>
<dbReference type="PANTHER" id="PTHR33931">
    <property type="entry name" value="HOLIN-LIKE PROTEIN CIDA-RELATED"/>
    <property type="match status" value="1"/>
</dbReference>
<evidence type="ECO:0000256" key="5">
    <source>
        <dbReference type="ARBA" id="ARBA00023136"/>
    </source>
</evidence>